<name>A0A1M5SD12_9CLOT</name>
<accession>A0A1M5SD12</accession>
<reference evidence="2 3" key="1">
    <citation type="submission" date="2016-11" db="EMBL/GenBank/DDBJ databases">
        <authorList>
            <person name="Jaros S."/>
            <person name="Januszkiewicz K."/>
            <person name="Wedrychowicz H."/>
        </authorList>
    </citation>
    <scope>NUCLEOTIDE SEQUENCE [LARGE SCALE GENOMIC DNA]</scope>
    <source>
        <strain evidence="2 3">DSM 3089</strain>
    </source>
</reference>
<feature type="transmembrane region" description="Helical" evidence="1">
    <location>
        <begin position="80"/>
        <end position="99"/>
    </location>
</feature>
<keyword evidence="1" id="KW-0812">Transmembrane</keyword>
<keyword evidence="1" id="KW-0472">Membrane</keyword>
<sequence length="100" mass="11318">MKTKNHNKKTFGRFGILSFILSLLSMSLYFTCIGGKNLGEILFSYLDIHFPIYILSVLLSYLSLYLSIKYKNQHGATQGKVISSITLVLILILILLQLFA</sequence>
<gene>
    <name evidence="2" type="ORF">SAMN02745196_00124</name>
</gene>
<keyword evidence="3" id="KW-1185">Reference proteome</keyword>
<dbReference type="RefSeq" id="WP_072828997.1">
    <property type="nucleotide sequence ID" value="NZ_FQXP01000003.1"/>
</dbReference>
<feature type="transmembrane region" description="Helical" evidence="1">
    <location>
        <begin position="50"/>
        <end position="68"/>
    </location>
</feature>
<dbReference type="AlphaFoldDB" id="A0A1M5SD12"/>
<organism evidence="2 3">
    <name type="scientific">Clostridium collagenovorans DSM 3089</name>
    <dbReference type="NCBI Taxonomy" id="1121306"/>
    <lineage>
        <taxon>Bacteria</taxon>
        <taxon>Bacillati</taxon>
        <taxon>Bacillota</taxon>
        <taxon>Clostridia</taxon>
        <taxon>Eubacteriales</taxon>
        <taxon>Clostridiaceae</taxon>
        <taxon>Clostridium</taxon>
    </lineage>
</organism>
<dbReference type="Proteomes" id="UP000184526">
    <property type="component" value="Unassembled WGS sequence"/>
</dbReference>
<evidence type="ECO:0000256" key="1">
    <source>
        <dbReference type="SAM" id="Phobius"/>
    </source>
</evidence>
<evidence type="ECO:0000313" key="2">
    <source>
        <dbReference type="EMBL" id="SHH36369.1"/>
    </source>
</evidence>
<keyword evidence="1" id="KW-1133">Transmembrane helix</keyword>
<proteinExistence type="predicted"/>
<dbReference type="EMBL" id="FQXP01000003">
    <property type="protein sequence ID" value="SHH36369.1"/>
    <property type="molecule type" value="Genomic_DNA"/>
</dbReference>
<protein>
    <submittedName>
        <fullName evidence="2">Uncharacterized protein</fullName>
    </submittedName>
</protein>
<feature type="transmembrane region" description="Helical" evidence="1">
    <location>
        <begin position="12"/>
        <end position="30"/>
    </location>
</feature>
<evidence type="ECO:0000313" key="3">
    <source>
        <dbReference type="Proteomes" id="UP000184526"/>
    </source>
</evidence>